<feature type="transmembrane region" description="Helical" evidence="7">
    <location>
        <begin position="179"/>
        <end position="203"/>
    </location>
</feature>
<feature type="transmembrane region" description="Helical" evidence="7">
    <location>
        <begin position="239"/>
        <end position="261"/>
    </location>
</feature>
<feature type="transmembrane region" description="Helical" evidence="7">
    <location>
        <begin position="329"/>
        <end position="349"/>
    </location>
</feature>
<dbReference type="RefSeq" id="WP_153116982.1">
    <property type="nucleotide sequence ID" value="NZ_JACIGE010000008.1"/>
</dbReference>
<keyword evidence="6 7" id="KW-0472">Membrane</keyword>
<feature type="transmembrane region" description="Helical" evidence="7">
    <location>
        <begin position="385"/>
        <end position="406"/>
    </location>
</feature>
<keyword evidence="9" id="KW-1185">Reference proteome</keyword>
<protein>
    <submittedName>
        <fullName evidence="8">O-antigen/teichoic acid export membrane protein</fullName>
    </submittedName>
</protein>
<feature type="transmembrane region" description="Helical" evidence="7">
    <location>
        <begin position="27"/>
        <end position="45"/>
    </location>
</feature>
<dbReference type="AlphaFoldDB" id="A0A840G679"/>
<dbReference type="GO" id="GO:0005886">
    <property type="term" value="C:plasma membrane"/>
    <property type="evidence" value="ECO:0007669"/>
    <property type="project" value="UniProtKB-SubCell"/>
</dbReference>
<dbReference type="OrthoDB" id="8538786at2"/>
<comment type="similarity">
    <text evidence="2">Belongs to the polysaccharide synthase family.</text>
</comment>
<feature type="transmembrane region" description="Helical" evidence="7">
    <location>
        <begin position="155"/>
        <end position="173"/>
    </location>
</feature>
<evidence type="ECO:0000256" key="5">
    <source>
        <dbReference type="ARBA" id="ARBA00022989"/>
    </source>
</evidence>
<dbReference type="EMBL" id="JACIGE010000008">
    <property type="protein sequence ID" value="MBB4247873.1"/>
    <property type="molecule type" value="Genomic_DNA"/>
</dbReference>
<name>A0A840G679_RHOTE</name>
<dbReference type="PANTHER" id="PTHR30250">
    <property type="entry name" value="PST FAMILY PREDICTED COLANIC ACID TRANSPORTER"/>
    <property type="match status" value="1"/>
</dbReference>
<gene>
    <name evidence="8" type="ORF">GGD90_002259</name>
</gene>
<dbReference type="InterPro" id="IPR050833">
    <property type="entry name" value="Poly_Biosynth_Transport"/>
</dbReference>
<feature type="transmembrane region" description="Helical" evidence="7">
    <location>
        <begin position="288"/>
        <end position="309"/>
    </location>
</feature>
<proteinExistence type="inferred from homology"/>
<keyword evidence="3" id="KW-1003">Cell membrane</keyword>
<evidence type="ECO:0000256" key="7">
    <source>
        <dbReference type="SAM" id="Phobius"/>
    </source>
</evidence>
<dbReference type="Pfam" id="PF13440">
    <property type="entry name" value="Polysacc_synt_3"/>
    <property type="match status" value="1"/>
</dbReference>
<evidence type="ECO:0000256" key="6">
    <source>
        <dbReference type="ARBA" id="ARBA00023136"/>
    </source>
</evidence>
<keyword evidence="4 7" id="KW-0812">Transmembrane</keyword>
<accession>A0A840G679</accession>
<feature type="transmembrane region" description="Helical" evidence="7">
    <location>
        <begin position="57"/>
        <end position="77"/>
    </location>
</feature>
<evidence type="ECO:0000256" key="4">
    <source>
        <dbReference type="ARBA" id="ARBA00022692"/>
    </source>
</evidence>
<evidence type="ECO:0000313" key="9">
    <source>
        <dbReference type="Proteomes" id="UP000587070"/>
    </source>
</evidence>
<feature type="transmembrane region" description="Helical" evidence="7">
    <location>
        <begin position="418"/>
        <end position="443"/>
    </location>
</feature>
<feature type="transmembrane region" description="Helical" evidence="7">
    <location>
        <begin position="89"/>
        <end position="110"/>
    </location>
</feature>
<keyword evidence="5 7" id="KW-1133">Transmembrane helix</keyword>
<dbReference type="CDD" id="cd13127">
    <property type="entry name" value="MATE_tuaB_like"/>
    <property type="match status" value="1"/>
</dbReference>
<evidence type="ECO:0000256" key="2">
    <source>
        <dbReference type="ARBA" id="ARBA00007430"/>
    </source>
</evidence>
<dbReference type="Proteomes" id="UP000587070">
    <property type="component" value="Unassembled WGS sequence"/>
</dbReference>
<reference evidence="8 9" key="1">
    <citation type="submission" date="2020-08" db="EMBL/GenBank/DDBJ databases">
        <title>Genome sequencing of Purple Non-Sulfur Bacteria from various extreme environments.</title>
        <authorList>
            <person name="Mayer M."/>
        </authorList>
    </citation>
    <scope>NUCLEOTIDE SEQUENCE [LARGE SCALE GENOMIC DNA]</scope>
    <source>
        <strain evidence="8 9">2761</strain>
    </source>
</reference>
<evidence type="ECO:0000256" key="3">
    <source>
        <dbReference type="ARBA" id="ARBA00022475"/>
    </source>
</evidence>
<feature type="transmembrane region" description="Helical" evidence="7">
    <location>
        <begin position="449"/>
        <end position="471"/>
    </location>
</feature>
<organism evidence="8 9">
    <name type="scientific">Rhodocyclus tenuis</name>
    <name type="common">Rhodospirillum tenue</name>
    <dbReference type="NCBI Taxonomy" id="1066"/>
    <lineage>
        <taxon>Bacteria</taxon>
        <taxon>Pseudomonadati</taxon>
        <taxon>Pseudomonadota</taxon>
        <taxon>Betaproteobacteria</taxon>
        <taxon>Rhodocyclales</taxon>
        <taxon>Rhodocyclaceae</taxon>
        <taxon>Rhodocyclus</taxon>
    </lineage>
</organism>
<feature type="transmembrane region" description="Helical" evidence="7">
    <location>
        <begin position="361"/>
        <end position="379"/>
    </location>
</feature>
<dbReference type="PANTHER" id="PTHR30250:SF10">
    <property type="entry name" value="LIPOPOLYSACCHARIDE BIOSYNTHESIS PROTEIN WZXC"/>
    <property type="match status" value="1"/>
</dbReference>
<evidence type="ECO:0000313" key="8">
    <source>
        <dbReference type="EMBL" id="MBB4247873.1"/>
    </source>
</evidence>
<comment type="subcellular location">
    <subcellularLocation>
        <location evidence="1">Cell membrane</location>
        <topology evidence="1">Multi-pass membrane protein</topology>
    </subcellularLocation>
</comment>
<feature type="transmembrane region" description="Helical" evidence="7">
    <location>
        <begin position="122"/>
        <end position="143"/>
    </location>
</feature>
<sequence length="484" mass="52023">MSPPPDDSAQVVAKVVRGARWAAAFRLLAQLINWSCTIVVVRYISASDYGLNAMLQTPLEMLFLLSTFGLDLALVQAKKLDDRQLRCAFGYLLLLNGGLFLVYFFGAGVIAEYFNEPRLKPLAQVLAFIYLAVPFRIIPNALLERELKFKLKASVDLFVSVATALTTLTLAVMGAGVWALVAGVLVSSVLAIVVLSIFNPWFIRPDFRFSEVRKMMAFGGTMTIATAVAVVSNTLPVTIAGPVLGSELLGIFAVALEFAVLPLSKTMPIVNTIVFPAFSRFQDQPESVAYYLLRSLGFASLVLVPALVGVSCVAHEFVPTVLGEKWLPAVAPLTLLALAMPFRLVSLFLRQVMAGVGRPDLTLRSSIINLLLFLPLVWIGTRYGLMGVVGAFLVVEPVIAIATMAMCGKMLDLPLPRLARALVPAAVCSLVMAGAVAGLRVALPEMPGLAKLLIEIGVGGAVYAAALRLIFPSEMASALRMVRK</sequence>
<evidence type="ECO:0000256" key="1">
    <source>
        <dbReference type="ARBA" id="ARBA00004651"/>
    </source>
</evidence>
<comment type="caution">
    <text evidence="8">The sequence shown here is derived from an EMBL/GenBank/DDBJ whole genome shotgun (WGS) entry which is preliminary data.</text>
</comment>
<feature type="transmembrane region" description="Helical" evidence="7">
    <location>
        <begin position="215"/>
        <end position="233"/>
    </location>
</feature>